<dbReference type="InterPro" id="IPR040256">
    <property type="entry name" value="At4g02000-like"/>
</dbReference>
<dbReference type="Pfam" id="PF13456">
    <property type="entry name" value="RVT_3"/>
    <property type="match status" value="1"/>
</dbReference>
<dbReference type="PANTHER" id="PTHR31286:SF167">
    <property type="entry name" value="OS09G0268800 PROTEIN"/>
    <property type="match status" value="1"/>
</dbReference>
<gene>
    <name evidence="3" type="ORF">F8388_010526</name>
</gene>
<comment type="caution">
    <text evidence="3">The sequence shown here is derived from an EMBL/GenBank/DDBJ whole genome shotgun (WGS) entry which is preliminary data.</text>
</comment>
<dbReference type="Proteomes" id="UP000525078">
    <property type="component" value="Unassembled WGS sequence"/>
</dbReference>
<dbReference type="Gene3D" id="3.30.420.10">
    <property type="entry name" value="Ribonuclease H-like superfamily/Ribonuclease H"/>
    <property type="match status" value="1"/>
</dbReference>
<evidence type="ECO:0000256" key="1">
    <source>
        <dbReference type="PROSITE-ProRule" id="PRU00047"/>
    </source>
</evidence>
<evidence type="ECO:0000313" key="3">
    <source>
        <dbReference type="EMBL" id="KAF4384928.1"/>
    </source>
</evidence>
<proteinExistence type="predicted"/>
<dbReference type="GO" id="GO:0003676">
    <property type="term" value="F:nucleic acid binding"/>
    <property type="evidence" value="ECO:0007669"/>
    <property type="project" value="InterPro"/>
</dbReference>
<dbReference type="InterPro" id="IPR036397">
    <property type="entry name" value="RNaseH_sf"/>
</dbReference>
<reference evidence="3 4" key="1">
    <citation type="journal article" date="2020" name="bioRxiv">
        <title>Sequence and annotation of 42 cannabis genomes reveals extensive copy number variation in cannabinoid synthesis and pathogen resistance genes.</title>
        <authorList>
            <person name="Mckernan K.J."/>
            <person name="Helbert Y."/>
            <person name="Kane L.T."/>
            <person name="Ebling H."/>
            <person name="Zhang L."/>
            <person name="Liu B."/>
            <person name="Eaton Z."/>
            <person name="Mclaughlin S."/>
            <person name="Kingan S."/>
            <person name="Baybayan P."/>
            <person name="Concepcion G."/>
            <person name="Jordan M."/>
            <person name="Riva A."/>
            <person name="Barbazuk W."/>
            <person name="Harkins T."/>
        </authorList>
    </citation>
    <scope>NUCLEOTIDE SEQUENCE [LARGE SCALE GENOMIC DNA]</scope>
    <source>
        <strain evidence="4">cv. Jamaican Lion 4</strain>
        <tissue evidence="3">Leaf</tissue>
    </source>
</reference>
<dbReference type="PANTHER" id="PTHR31286">
    <property type="entry name" value="GLYCINE-RICH CELL WALL STRUCTURAL PROTEIN 1.8-LIKE"/>
    <property type="match status" value="1"/>
</dbReference>
<name>A0A7J6GQ97_CANSA</name>
<evidence type="ECO:0000313" key="4">
    <source>
        <dbReference type="Proteomes" id="UP000525078"/>
    </source>
</evidence>
<dbReference type="GO" id="GO:0008270">
    <property type="term" value="F:zinc ion binding"/>
    <property type="evidence" value="ECO:0007669"/>
    <property type="project" value="UniProtKB-KW"/>
</dbReference>
<dbReference type="SUPFAM" id="SSF53098">
    <property type="entry name" value="Ribonuclease H-like"/>
    <property type="match status" value="1"/>
</dbReference>
<accession>A0A7J6GQ97</accession>
<dbReference type="InterPro" id="IPR012337">
    <property type="entry name" value="RNaseH-like_sf"/>
</dbReference>
<dbReference type="InterPro" id="IPR001878">
    <property type="entry name" value="Znf_CCHC"/>
</dbReference>
<dbReference type="GO" id="GO:0004523">
    <property type="term" value="F:RNA-DNA hybrid ribonuclease activity"/>
    <property type="evidence" value="ECO:0007669"/>
    <property type="project" value="InterPro"/>
</dbReference>
<dbReference type="InterPro" id="IPR002156">
    <property type="entry name" value="RNaseH_domain"/>
</dbReference>
<keyword evidence="1" id="KW-0863">Zinc-finger</keyword>
<protein>
    <recommendedName>
        <fullName evidence="2">CCHC-type domain-containing protein</fullName>
    </recommendedName>
</protein>
<dbReference type="InterPro" id="IPR025836">
    <property type="entry name" value="Zn_knuckle_CX2CX4HX4C"/>
</dbReference>
<dbReference type="AlphaFoldDB" id="A0A7J6GQ97"/>
<dbReference type="EMBL" id="JAATIP010000046">
    <property type="protein sequence ID" value="KAF4384928.1"/>
    <property type="molecule type" value="Genomic_DNA"/>
</dbReference>
<dbReference type="InterPro" id="IPR044730">
    <property type="entry name" value="RNase_H-like_dom_plant"/>
</dbReference>
<organism evidence="3 4">
    <name type="scientific">Cannabis sativa</name>
    <name type="common">Hemp</name>
    <name type="synonym">Marijuana</name>
    <dbReference type="NCBI Taxonomy" id="3483"/>
    <lineage>
        <taxon>Eukaryota</taxon>
        <taxon>Viridiplantae</taxon>
        <taxon>Streptophyta</taxon>
        <taxon>Embryophyta</taxon>
        <taxon>Tracheophyta</taxon>
        <taxon>Spermatophyta</taxon>
        <taxon>Magnoliopsida</taxon>
        <taxon>eudicotyledons</taxon>
        <taxon>Gunneridae</taxon>
        <taxon>Pentapetalae</taxon>
        <taxon>rosids</taxon>
        <taxon>fabids</taxon>
        <taxon>Rosales</taxon>
        <taxon>Cannabaceae</taxon>
        <taxon>Cannabis</taxon>
    </lineage>
</organism>
<keyword evidence="1" id="KW-0862">Zinc</keyword>
<keyword evidence="1" id="KW-0479">Metal-binding</keyword>
<evidence type="ECO:0000259" key="2">
    <source>
        <dbReference type="PROSITE" id="PS50158"/>
    </source>
</evidence>
<dbReference type="Pfam" id="PF14392">
    <property type="entry name" value="zf-CCHC_4"/>
    <property type="match status" value="1"/>
</dbReference>
<dbReference type="PROSITE" id="PS50158">
    <property type="entry name" value="ZF_CCHC"/>
    <property type="match status" value="1"/>
</dbReference>
<sequence length="649" mass="73729">MEELLSKTTQLHVTDEEEWEEDQSLSLTIAKNNLRGRLCTNVDHSRGFLKKVLGRIWRLKEAEWNIKIQEKFDSGMFLSFSFASEQNQSRILAKMPWYLSNGVLILGKMVNTNDSWKDDLTAFPIWGRALGVPIDYLTGKNTLRLASMAGTVISIKNTDVSKMVTNGFFRFQIWMSIYKPVCPGYLLPCGGTKKWIAFKYDELPFMCFRCGRIGHNQKDCSVEYKEITGVMGEKAKAYGIWLKVEQEIRDGFQAGLTALSIELQKGIKEQRIGIGPDRGMKLSNAFSLLTDPMKTRKITLDGTQVGNDKDNSTVEQGTTSANVLTPQKLTASDLREDLGNQEEVNRGKRRMLEVESLSGVGKLQRTANLPMSTMETQQLYDVPITFQQEKDGGEGGPSFVFGLSQQSISKAQRQKLIKDCHSHSMFDLLMEIRHKLSKVEFEEVIKIFWAIWENRNKHWNNLPVLEGARLIEWVLNNYPPSNNHNISLCTEKTEPKKALSRWLAPPNGVYCVNCDAAMDPGKEGVGLGYIWRDWCGNSIAAGMVFLPKICSVLLAEAEAVLTAMKASPLETSSHFEVRTDCKQLADGFKLDNNDLSDVCIIYNKIKRHHRFPYCTKLKFVNRNYNEIAHSRPLKLVLLWEMRDSVELHL</sequence>
<dbReference type="CDD" id="cd06222">
    <property type="entry name" value="RNase_H_like"/>
    <property type="match status" value="1"/>
</dbReference>
<feature type="domain" description="CCHC-type" evidence="2">
    <location>
        <begin position="207"/>
        <end position="220"/>
    </location>
</feature>